<evidence type="ECO:0000256" key="6">
    <source>
        <dbReference type="ARBA" id="ARBA00022676"/>
    </source>
</evidence>
<dbReference type="InterPro" id="IPR018198">
    <property type="entry name" value="ATP_PRibTrfase_CS"/>
</dbReference>
<sequence length="559" mass="62532">MHKTFNLQIPSGMKDLLPDEARKKRNLENVLIAKFLDWSYQEVITPVLEYYDHLVPAETPDDQFFKLIDRRGNILALRTDMTTPIARMVSTRFSPEQYPLRLFYLSNVFRYENPQMGRQREFYQAGVELIGESGPAADAEAIALAAECLREAQLKGFQISIGHIDFFRGIVNELDVEAGVKERIIRSVAEKDFVELEILLETYRVNAEMKSLILSLPSIRGDISVVEKAEKLIKNPMAKAALENLRQVFQLLRVYGVDQDVFVDFGIMRDFDYYSGIVFEGYSPGVGVPICGGGRYDHLLGQYGSEAPATGFAIGIERLMLALEKQKPQAKPFLTIALPKGKLGSEAIQALKDVGYPTAGLETDSRKLLFSYPEHRVRYIVCRPTDVPTYVDYGAADIGMVGKDSLVESNKDVFELVDLKFGLCRFVVAVPEQVAENLADGDGKVALSHFNHARVATKFPRVAETFFRDQGIQVEVVKLHGNIELAPMVNLAELIVDIVSSGATLKENNLVPIADIFPATARLIANRVSYRMKHRQVQELAEKLRDFTGNGGGRACENQ</sequence>
<evidence type="ECO:0000313" key="13">
    <source>
        <dbReference type="Proteomes" id="UP000323521"/>
    </source>
</evidence>
<keyword evidence="10" id="KW-0808">Transferase</keyword>
<comment type="function">
    <text evidence="7 10">Catalyzes the condensation of ATP and 5-phosphoribose 1-diphosphate to form N'-(5'-phosphoribosyl)-ATP (PR-ATP). Has a crucial role in the pathway because the rate of histidine biosynthesis seems to be controlled primarily by regulation of HisG enzymatic activity.</text>
</comment>
<gene>
    <name evidence="9" type="primary">hisZ</name>
    <name evidence="10" type="synonym">hisG</name>
    <name evidence="12" type="ORF">DCMF_00090</name>
</gene>
<dbReference type="PROSITE" id="PS01316">
    <property type="entry name" value="ATP_P_PHORIBOSYLTR"/>
    <property type="match status" value="1"/>
</dbReference>
<evidence type="ECO:0000256" key="8">
    <source>
        <dbReference type="ARBA" id="ARBA00025246"/>
    </source>
</evidence>
<dbReference type="GO" id="GO:0005524">
    <property type="term" value="F:ATP binding"/>
    <property type="evidence" value="ECO:0007669"/>
    <property type="project" value="UniProtKB-KW"/>
</dbReference>
<dbReference type="InterPro" id="IPR004517">
    <property type="entry name" value="HisZ"/>
</dbReference>
<dbReference type="PANTHER" id="PTHR43707:SF1">
    <property type="entry name" value="HISTIDINE--TRNA LIGASE, MITOCHONDRIAL-RELATED"/>
    <property type="match status" value="1"/>
</dbReference>
<evidence type="ECO:0000313" key="12">
    <source>
        <dbReference type="EMBL" id="ATW23404.1"/>
    </source>
</evidence>
<reference evidence="12 13" key="1">
    <citation type="submission" date="2016-10" db="EMBL/GenBank/DDBJ databases">
        <title>Complete Genome Sequence of Peptococcaceae strain DCMF.</title>
        <authorList>
            <person name="Edwards R.J."/>
            <person name="Holland S.I."/>
            <person name="Deshpande N.P."/>
            <person name="Wong Y.K."/>
            <person name="Ertan H."/>
            <person name="Manefield M."/>
            <person name="Russell T.L."/>
            <person name="Lee M.J."/>
        </authorList>
    </citation>
    <scope>NUCLEOTIDE SEQUENCE [LARGE SCALE GENOMIC DNA]</scope>
    <source>
        <strain evidence="12 13">DCMF</strain>
    </source>
</reference>
<evidence type="ECO:0000256" key="1">
    <source>
        <dbReference type="ARBA" id="ARBA00004496"/>
    </source>
</evidence>
<dbReference type="InterPro" id="IPR041715">
    <property type="entry name" value="HisRS-like_core"/>
</dbReference>
<accession>A0A3G1KLW0</accession>
<dbReference type="Gene3D" id="3.30.930.10">
    <property type="entry name" value="Bira Bifunctional Protein, Domain 2"/>
    <property type="match status" value="1"/>
</dbReference>
<dbReference type="NCBIfam" id="TIGR00443">
    <property type="entry name" value="hisZ_biosyn_reg"/>
    <property type="match status" value="1"/>
</dbReference>
<dbReference type="GO" id="GO:0004821">
    <property type="term" value="F:histidine-tRNA ligase activity"/>
    <property type="evidence" value="ECO:0007669"/>
    <property type="project" value="TreeGrafter"/>
</dbReference>
<dbReference type="GO" id="GO:0006427">
    <property type="term" value="P:histidyl-tRNA aminoacylation"/>
    <property type="evidence" value="ECO:0007669"/>
    <property type="project" value="TreeGrafter"/>
</dbReference>
<evidence type="ECO:0000256" key="5">
    <source>
        <dbReference type="ARBA" id="ARBA00022490"/>
    </source>
</evidence>
<protein>
    <recommendedName>
        <fullName evidence="9 10">Multifunctional fusion protein</fullName>
    </recommendedName>
    <domain>
        <recommendedName>
            <fullName evidence="10">ATP phosphoribosyltransferase</fullName>
            <shortName evidence="10">ATP-PRT</shortName>
            <shortName evidence="10">ATP-PRTase</shortName>
            <ecNumber evidence="10">2.4.2.17</ecNumber>
        </recommendedName>
    </domain>
    <domain>
        <recommendedName>
            <fullName evidence="9">ATP phosphoribosyltransferase regulatory subunit</fullName>
        </recommendedName>
    </domain>
</protein>
<dbReference type="EC" id="2.4.2.17" evidence="10"/>
<comment type="pathway">
    <text evidence="2 10">Amino-acid biosynthesis; L-histidine biosynthesis; L-histidine from 5-phospho-alpha-D-ribose 1-diphosphate: step 1/9.</text>
</comment>
<dbReference type="CDD" id="cd13595">
    <property type="entry name" value="PBP2_HisGs"/>
    <property type="match status" value="1"/>
</dbReference>
<comment type="function">
    <text evidence="8 9">Required for the first step of histidine biosynthesis. May allow the feedback regulation of ATP phosphoribosyltransferase activity by histidine.</text>
</comment>
<dbReference type="AlphaFoldDB" id="A0A3G1KLW0"/>
<dbReference type="UniPathway" id="UPA00031">
    <property type="reaction ID" value="UER00006"/>
</dbReference>
<dbReference type="PANTHER" id="PTHR43707">
    <property type="entry name" value="HISTIDYL-TRNA SYNTHETASE"/>
    <property type="match status" value="1"/>
</dbReference>
<keyword evidence="10" id="KW-0067">ATP-binding</keyword>
<dbReference type="Pfam" id="PF01634">
    <property type="entry name" value="HisG"/>
    <property type="match status" value="1"/>
</dbReference>
<dbReference type="Proteomes" id="UP000323521">
    <property type="component" value="Chromosome"/>
</dbReference>
<keyword evidence="6 10" id="KW-0328">Glycosyltransferase</keyword>
<dbReference type="NCBIfam" id="TIGR00070">
    <property type="entry name" value="hisG"/>
    <property type="match status" value="1"/>
</dbReference>
<dbReference type="SUPFAM" id="SSF53850">
    <property type="entry name" value="Periplasmic binding protein-like II"/>
    <property type="match status" value="1"/>
</dbReference>
<comment type="miscellaneous">
    <text evidence="9">This function is generally fulfilled by the C-terminal part of HisG, which is missing in some bacteria such as this one.</text>
</comment>
<dbReference type="InterPro" id="IPR006195">
    <property type="entry name" value="aa-tRNA-synth_II"/>
</dbReference>
<feature type="domain" description="Aminoacyl-transfer RNA synthetases class-II family profile" evidence="11">
    <location>
        <begin position="12"/>
        <end position="332"/>
    </location>
</feature>
<keyword evidence="5 10" id="KW-0963">Cytoplasm</keyword>
<dbReference type="PROSITE" id="PS50862">
    <property type="entry name" value="AA_TRNA_LIGASE_II"/>
    <property type="match status" value="1"/>
</dbReference>
<dbReference type="EMBL" id="CP017634">
    <property type="protein sequence ID" value="ATW23404.1"/>
    <property type="molecule type" value="Genomic_DNA"/>
</dbReference>
<name>A0A3G1KLW0_FORW1</name>
<comment type="subunit">
    <text evidence="4 10">Heteromultimer composed of HisG and HisZ subunits.</text>
</comment>
<keyword evidence="10" id="KW-0028">Amino-acid biosynthesis</keyword>
<organism evidence="12 13">
    <name type="scientific">Formimonas warabiya</name>
    <dbReference type="NCBI Taxonomy" id="1761012"/>
    <lineage>
        <taxon>Bacteria</taxon>
        <taxon>Bacillati</taxon>
        <taxon>Bacillota</taxon>
        <taxon>Clostridia</taxon>
        <taxon>Eubacteriales</taxon>
        <taxon>Peptococcaceae</taxon>
        <taxon>Candidatus Formimonas</taxon>
    </lineage>
</organism>
<dbReference type="InterPro" id="IPR024893">
    <property type="entry name" value="ATP_PRibTrfase_HisG_short"/>
</dbReference>
<evidence type="ECO:0000256" key="7">
    <source>
        <dbReference type="ARBA" id="ARBA00024861"/>
    </source>
</evidence>
<dbReference type="OrthoDB" id="9800814at2"/>
<dbReference type="GO" id="GO:0000105">
    <property type="term" value="P:L-histidine biosynthetic process"/>
    <property type="evidence" value="ECO:0007669"/>
    <property type="project" value="UniProtKB-UniRule"/>
</dbReference>
<dbReference type="InterPro" id="IPR045864">
    <property type="entry name" value="aa-tRNA-synth_II/BPL/LPL"/>
</dbReference>
<dbReference type="HAMAP" id="MF_00125">
    <property type="entry name" value="HisZ"/>
    <property type="match status" value="1"/>
</dbReference>
<dbReference type="InterPro" id="IPR013820">
    <property type="entry name" value="ATP_PRibTrfase_cat"/>
</dbReference>
<comment type="catalytic activity">
    <reaction evidence="10">
        <text>1-(5-phospho-beta-D-ribosyl)-ATP + diphosphate = 5-phospho-alpha-D-ribose 1-diphosphate + ATP</text>
        <dbReference type="Rhea" id="RHEA:18473"/>
        <dbReference type="ChEBI" id="CHEBI:30616"/>
        <dbReference type="ChEBI" id="CHEBI:33019"/>
        <dbReference type="ChEBI" id="CHEBI:58017"/>
        <dbReference type="ChEBI" id="CHEBI:73183"/>
        <dbReference type="EC" id="2.4.2.17"/>
    </reaction>
</comment>
<comment type="domain">
    <text evidence="10">Lacks the C-terminal regulatory region which is replaced by HisZ.</text>
</comment>
<dbReference type="GO" id="GO:0005737">
    <property type="term" value="C:cytoplasm"/>
    <property type="evidence" value="ECO:0007669"/>
    <property type="project" value="UniProtKB-SubCell"/>
</dbReference>
<dbReference type="Pfam" id="PF13393">
    <property type="entry name" value="tRNA-synt_His"/>
    <property type="match status" value="1"/>
</dbReference>
<evidence type="ECO:0000256" key="10">
    <source>
        <dbReference type="HAMAP-Rule" id="MF_01018"/>
    </source>
</evidence>
<comment type="similarity">
    <text evidence="3 9">Belongs to the class-II aminoacyl-tRNA synthetase family. HisZ subfamily.</text>
</comment>
<evidence type="ECO:0000256" key="3">
    <source>
        <dbReference type="ARBA" id="ARBA00005539"/>
    </source>
</evidence>
<dbReference type="InterPro" id="IPR004516">
    <property type="entry name" value="HisRS/HisZ"/>
</dbReference>
<keyword evidence="13" id="KW-1185">Reference proteome</keyword>
<dbReference type="HAMAP" id="MF_01018">
    <property type="entry name" value="HisG_Short"/>
    <property type="match status" value="1"/>
</dbReference>
<evidence type="ECO:0000259" key="11">
    <source>
        <dbReference type="PROSITE" id="PS50862"/>
    </source>
</evidence>
<keyword evidence="10" id="KW-0368">Histidine biosynthesis</keyword>
<dbReference type="GO" id="GO:0140096">
    <property type="term" value="F:catalytic activity, acting on a protein"/>
    <property type="evidence" value="ECO:0007669"/>
    <property type="project" value="UniProtKB-ARBA"/>
</dbReference>
<evidence type="ECO:0000256" key="2">
    <source>
        <dbReference type="ARBA" id="ARBA00004667"/>
    </source>
</evidence>
<dbReference type="SUPFAM" id="SSF55681">
    <property type="entry name" value="Class II aaRS and biotin synthetases"/>
    <property type="match status" value="1"/>
</dbReference>
<comment type="similarity">
    <text evidence="10">Belongs to the ATP phosphoribosyltransferase family. Short subfamily.</text>
</comment>
<keyword evidence="10" id="KW-0547">Nucleotide-binding</keyword>
<dbReference type="KEGG" id="fwa:DCMF_00090"/>
<evidence type="ECO:0000256" key="4">
    <source>
        <dbReference type="ARBA" id="ARBA00011496"/>
    </source>
</evidence>
<evidence type="ECO:0000256" key="9">
    <source>
        <dbReference type="HAMAP-Rule" id="MF_00125"/>
    </source>
</evidence>
<proteinExistence type="inferred from homology"/>
<dbReference type="GO" id="GO:0003879">
    <property type="term" value="F:ATP phosphoribosyltransferase activity"/>
    <property type="evidence" value="ECO:0007669"/>
    <property type="project" value="UniProtKB-UniRule"/>
</dbReference>
<dbReference type="Gene3D" id="3.40.190.10">
    <property type="entry name" value="Periplasmic binding protein-like II"/>
    <property type="match status" value="2"/>
</dbReference>
<comment type="subcellular location">
    <subcellularLocation>
        <location evidence="1 10">Cytoplasm</location>
    </subcellularLocation>
</comment>
<dbReference type="CDD" id="cd00773">
    <property type="entry name" value="HisRS-like_core"/>
    <property type="match status" value="1"/>
</dbReference>